<name>A0ABS7JPT6_9HELI</name>
<evidence type="ECO:0000256" key="1">
    <source>
        <dbReference type="ARBA" id="ARBA00000798"/>
    </source>
</evidence>
<keyword evidence="10" id="KW-1185">Reference proteome</keyword>
<organism evidence="9 10">
    <name type="scientific">Helicobacter turcicus</name>
    <dbReference type="NCBI Taxonomy" id="2867412"/>
    <lineage>
        <taxon>Bacteria</taxon>
        <taxon>Pseudomonadati</taxon>
        <taxon>Campylobacterota</taxon>
        <taxon>Epsilonproteobacteria</taxon>
        <taxon>Campylobacterales</taxon>
        <taxon>Helicobacteraceae</taxon>
        <taxon>Helicobacter</taxon>
    </lineage>
</organism>
<evidence type="ECO:0000256" key="4">
    <source>
        <dbReference type="ARBA" id="ARBA00022801"/>
    </source>
</evidence>
<dbReference type="RefSeq" id="WP_221532647.1">
    <property type="nucleotide sequence ID" value="NZ_JAIGYP010000012.1"/>
</dbReference>
<dbReference type="SUPFAM" id="SSF56024">
    <property type="entry name" value="Phospholipase D/nuclease"/>
    <property type="match status" value="1"/>
</dbReference>
<dbReference type="Proteomes" id="UP000700059">
    <property type="component" value="Unassembled WGS sequence"/>
</dbReference>
<dbReference type="CDD" id="cd09116">
    <property type="entry name" value="PLDc_Nuc_like"/>
    <property type="match status" value="1"/>
</dbReference>
<evidence type="ECO:0000256" key="7">
    <source>
        <dbReference type="SAM" id="SignalP"/>
    </source>
</evidence>
<comment type="caution">
    <text evidence="9">The sequence shown here is derived from an EMBL/GenBank/DDBJ whole genome shotgun (WGS) entry which is preliminary data.</text>
</comment>
<dbReference type="PROSITE" id="PS50035">
    <property type="entry name" value="PLD"/>
    <property type="match status" value="1"/>
</dbReference>
<evidence type="ECO:0000256" key="5">
    <source>
        <dbReference type="ARBA" id="ARBA00022963"/>
    </source>
</evidence>
<gene>
    <name evidence="9" type="ORF">K4G57_07905</name>
</gene>
<accession>A0ABS7JPT6</accession>
<sequence>MFKKVLTLFYLSALCFSSLVANDLYFMPKEQDKALNALLHTIKNTQNTLDIAIYSFTNREISKAIRDTARKGVKVRIIYDKKSNKDPNKSTIGYLAKLNNIKTCLLEGERSRNGKYNGLMHIKMAISDNKRLVLGSANWSKSAFETNYETLLILKDTKLIKQSHTAFEEMFRKCEKY</sequence>
<comment type="catalytic activity">
    <reaction evidence="1">
        <text>a 1,2-diacyl-sn-glycero-3-phosphocholine + H2O = a 1,2-diacyl-sn-glycero-3-phosphate + choline + H(+)</text>
        <dbReference type="Rhea" id="RHEA:14445"/>
        <dbReference type="ChEBI" id="CHEBI:15354"/>
        <dbReference type="ChEBI" id="CHEBI:15377"/>
        <dbReference type="ChEBI" id="CHEBI:15378"/>
        <dbReference type="ChEBI" id="CHEBI:57643"/>
        <dbReference type="ChEBI" id="CHEBI:58608"/>
        <dbReference type="EC" id="3.1.4.4"/>
    </reaction>
</comment>
<keyword evidence="7" id="KW-0732">Signal</keyword>
<reference evidence="9 10" key="1">
    <citation type="submission" date="2021-08" db="EMBL/GenBank/DDBJ databases">
        <title>Helicobacter spp. isolated from feces of Anatolian Ground Squirrel (Spermophilus xanthoprymnus) in Turkey.</title>
        <authorList>
            <person name="Aydin F."/>
            <person name="Abay S."/>
            <person name="Kayman T."/>
            <person name="Karakaya E."/>
            <person name="Saticioglu I.B."/>
        </authorList>
    </citation>
    <scope>NUCLEOTIDE SEQUENCE [LARGE SCALE GENOMIC DNA]</scope>
    <source>
        <strain evidence="9 10">Faydin-H70</strain>
    </source>
</reference>
<keyword evidence="4" id="KW-0378">Hydrolase</keyword>
<evidence type="ECO:0000256" key="6">
    <source>
        <dbReference type="ARBA" id="ARBA00023098"/>
    </source>
</evidence>
<evidence type="ECO:0000256" key="3">
    <source>
        <dbReference type="ARBA" id="ARBA00012027"/>
    </source>
</evidence>
<evidence type="ECO:0000313" key="10">
    <source>
        <dbReference type="Proteomes" id="UP000700059"/>
    </source>
</evidence>
<dbReference type="EC" id="3.1.4.4" evidence="3"/>
<evidence type="ECO:0000259" key="8">
    <source>
        <dbReference type="PROSITE" id="PS50035"/>
    </source>
</evidence>
<dbReference type="PANTHER" id="PTHR43856">
    <property type="entry name" value="CARDIOLIPIN HYDROLASE"/>
    <property type="match status" value="1"/>
</dbReference>
<dbReference type="InterPro" id="IPR001736">
    <property type="entry name" value="PLipase_D/transphosphatidylase"/>
</dbReference>
<dbReference type="PANTHER" id="PTHR43856:SF1">
    <property type="entry name" value="MITOCHONDRIAL CARDIOLIPIN HYDROLASE"/>
    <property type="match status" value="1"/>
</dbReference>
<keyword evidence="5" id="KW-0442">Lipid degradation</keyword>
<feature type="signal peptide" evidence="7">
    <location>
        <begin position="1"/>
        <end position="21"/>
    </location>
</feature>
<dbReference type="InterPro" id="IPR051406">
    <property type="entry name" value="PLD_domain"/>
</dbReference>
<dbReference type="SMART" id="SM00155">
    <property type="entry name" value="PLDc"/>
    <property type="match status" value="1"/>
</dbReference>
<proteinExistence type="inferred from homology"/>
<dbReference type="Gene3D" id="3.30.870.10">
    <property type="entry name" value="Endonuclease Chain A"/>
    <property type="match status" value="1"/>
</dbReference>
<feature type="domain" description="PLD phosphodiesterase" evidence="8">
    <location>
        <begin position="116"/>
        <end position="143"/>
    </location>
</feature>
<dbReference type="InterPro" id="IPR025202">
    <property type="entry name" value="PLD-like_dom"/>
</dbReference>
<keyword evidence="6" id="KW-0443">Lipid metabolism</keyword>
<evidence type="ECO:0000313" key="9">
    <source>
        <dbReference type="EMBL" id="MBX7491382.1"/>
    </source>
</evidence>
<feature type="chain" id="PRO_5045248813" description="phospholipase D" evidence="7">
    <location>
        <begin position="22"/>
        <end position="177"/>
    </location>
</feature>
<comment type="similarity">
    <text evidence="2">Belongs to the phospholipase D family.</text>
</comment>
<protein>
    <recommendedName>
        <fullName evidence="3">phospholipase D</fullName>
        <ecNumber evidence="3">3.1.4.4</ecNumber>
    </recommendedName>
</protein>
<dbReference type="EMBL" id="JAIGYQ010000012">
    <property type="protein sequence ID" value="MBX7491382.1"/>
    <property type="molecule type" value="Genomic_DNA"/>
</dbReference>
<dbReference type="Pfam" id="PF13091">
    <property type="entry name" value="PLDc_2"/>
    <property type="match status" value="1"/>
</dbReference>
<evidence type="ECO:0000256" key="2">
    <source>
        <dbReference type="ARBA" id="ARBA00008664"/>
    </source>
</evidence>